<proteinExistence type="predicted"/>
<gene>
    <name evidence="1" type="ORF">K7C98_21125</name>
</gene>
<reference evidence="1" key="1">
    <citation type="submission" date="2021-08" db="EMBL/GenBank/DDBJ databases">
        <authorList>
            <person name="Stevens D.C."/>
        </authorList>
    </citation>
    <scope>NUCLEOTIDE SEQUENCE</scope>
    <source>
        <strain evidence="1">DSM 53165</strain>
    </source>
</reference>
<comment type="caution">
    <text evidence="1">The sequence shown here is derived from an EMBL/GenBank/DDBJ whole genome shotgun (WGS) entry which is preliminary data.</text>
</comment>
<dbReference type="RefSeq" id="WP_224193513.1">
    <property type="nucleotide sequence ID" value="NZ_JAIRAU010000027.1"/>
</dbReference>
<sequence length="75" mass="8157">MVWGGATLDAIARLKQLQKSLGSRRSAILVDGQFDLFEAILEPGAVYELQWPSAPEGVPPVIHPTTGVVPRDAYR</sequence>
<accession>A0ABS7TUE0</accession>
<protein>
    <submittedName>
        <fullName evidence="1">Uncharacterized protein</fullName>
    </submittedName>
</protein>
<dbReference type="Proteomes" id="UP001139031">
    <property type="component" value="Unassembled WGS sequence"/>
</dbReference>
<organism evidence="1 2">
    <name type="scientific">Nannocystis pusilla</name>
    <dbReference type="NCBI Taxonomy" id="889268"/>
    <lineage>
        <taxon>Bacteria</taxon>
        <taxon>Pseudomonadati</taxon>
        <taxon>Myxococcota</taxon>
        <taxon>Polyangia</taxon>
        <taxon>Nannocystales</taxon>
        <taxon>Nannocystaceae</taxon>
        <taxon>Nannocystis</taxon>
    </lineage>
</organism>
<evidence type="ECO:0000313" key="2">
    <source>
        <dbReference type="Proteomes" id="UP001139031"/>
    </source>
</evidence>
<evidence type="ECO:0000313" key="1">
    <source>
        <dbReference type="EMBL" id="MBZ5711752.1"/>
    </source>
</evidence>
<keyword evidence="2" id="KW-1185">Reference proteome</keyword>
<name>A0ABS7TUE0_9BACT</name>
<dbReference type="EMBL" id="JAIRAU010000027">
    <property type="protein sequence ID" value="MBZ5711752.1"/>
    <property type="molecule type" value="Genomic_DNA"/>
</dbReference>